<proteinExistence type="predicted"/>
<evidence type="ECO:0000313" key="2">
    <source>
        <dbReference type="Proteomes" id="UP000542742"/>
    </source>
</evidence>
<dbReference type="AlphaFoldDB" id="A0A7W7D1E2"/>
<sequence>MRPSVIAGAALVTALGVRIVRSRHRRFLHPDGRSFAGELEVWGLDTGAELIDRPARHDVTVRISKGVGTKPGRPDVLGLVVRVHGPERDFDLLLSTCGQGRLTRHLPAPRRSFDTLYGSILAYRTGTGDKIYLAARADGALGADLNGITAGRITLLAGNHPFGRVTFTGGPLPTRTDAALAFDPIRNTAADLHPTGTIHGTRALAYRVSQLWRGVRPATPAPDAVGRTALHH</sequence>
<accession>A0A7W7D1E2</accession>
<organism evidence="1 2">
    <name type="scientific">Paractinoplanes abujensis</name>
    <dbReference type="NCBI Taxonomy" id="882441"/>
    <lineage>
        <taxon>Bacteria</taxon>
        <taxon>Bacillati</taxon>
        <taxon>Actinomycetota</taxon>
        <taxon>Actinomycetes</taxon>
        <taxon>Micromonosporales</taxon>
        <taxon>Micromonosporaceae</taxon>
        <taxon>Paractinoplanes</taxon>
    </lineage>
</organism>
<dbReference type="RefSeq" id="WP_184956199.1">
    <property type="nucleotide sequence ID" value="NZ_BOMC01000025.1"/>
</dbReference>
<reference evidence="1 2" key="1">
    <citation type="submission" date="2020-08" db="EMBL/GenBank/DDBJ databases">
        <title>Sequencing the genomes of 1000 actinobacteria strains.</title>
        <authorList>
            <person name="Klenk H.-P."/>
        </authorList>
    </citation>
    <scope>NUCLEOTIDE SEQUENCE [LARGE SCALE GENOMIC DNA]</scope>
    <source>
        <strain evidence="1 2">DSM 45518</strain>
    </source>
</reference>
<dbReference type="Proteomes" id="UP000542742">
    <property type="component" value="Unassembled WGS sequence"/>
</dbReference>
<evidence type="ECO:0000313" key="1">
    <source>
        <dbReference type="EMBL" id="MBB4698164.1"/>
    </source>
</evidence>
<name>A0A7W7D1E2_9ACTN</name>
<evidence type="ECO:0008006" key="3">
    <source>
        <dbReference type="Google" id="ProtNLM"/>
    </source>
</evidence>
<protein>
    <recommendedName>
        <fullName evidence="3">Phosphodiesterase</fullName>
    </recommendedName>
</protein>
<comment type="caution">
    <text evidence="1">The sequence shown here is derived from an EMBL/GenBank/DDBJ whole genome shotgun (WGS) entry which is preliminary data.</text>
</comment>
<keyword evidence="2" id="KW-1185">Reference proteome</keyword>
<dbReference type="EMBL" id="JACHMF010000001">
    <property type="protein sequence ID" value="MBB4698164.1"/>
    <property type="molecule type" value="Genomic_DNA"/>
</dbReference>
<gene>
    <name evidence="1" type="ORF">BKA14_008312</name>
</gene>